<dbReference type="PANTHER" id="PTHR12979:SF5">
    <property type="entry name" value="CCR4-NOT TRANSCRIPTION COMPLEX SUBUNIT 10"/>
    <property type="match status" value="1"/>
</dbReference>
<evidence type="ECO:0000313" key="2">
    <source>
        <dbReference type="EMBL" id="CAE7186901.1"/>
    </source>
</evidence>
<dbReference type="PANTHER" id="PTHR12979">
    <property type="entry name" value="CCR4-NOT TRANSCRIPTION COMPLEX SUBUNIT 10"/>
    <property type="match status" value="1"/>
</dbReference>
<accession>A0A812ITV4</accession>
<dbReference type="InterPro" id="IPR039740">
    <property type="entry name" value="CNOT10"/>
</dbReference>
<proteinExistence type="predicted"/>
<dbReference type="GO" id="GO:0006402">
    <property type="term" value="P:mRNA catabolic process"/>
    <property type="evidence" value="ECO:0007669"/>
    <property type="project" value="TreeGrafter"/>
</dbReference>
<protein>
    <submittedName>
        <fullName evidence="2">Uncharacterized protein</fullName>
    </submittedName>
</protein>
<dbReference type="EMBL" id="CAJNIZ010001259">
    <property type="protein sequence ID" value="CAE7186901.1"/>
    <property type="molecule type" value="Genomic_DNA"/>
</dbReference>
<comment type="caution">
    <text evidence="2">The sequence shown here is derived from an EMBL/GenBank/DDBJ whole genome shotgun (WGS) entry which is preliminary data.</text>
</comment>
<reference evidence="2" key="1">
    <citation type="submission" date="2021-02" db="EMBL/GenBank/DDBJ databases">
        <authorList>
            <person name="Dougan E. K."/>
            <person name="Rhodes N."/>
            <person name="Thang M."/>
            <person name="Chan C."/>
        </authorList>
    </citation>
    <scope>NUCLEOTIDE SEQUENCE</scope>
</reference>
<keyword evidence="3" id="KW-1185">Reference proteome</keyword>
<dbReference type="GO" id="GO:0030014">
    <property type="term" value="C:CCR4-NOT complex"/>
    <property type="evidence" value="ECO:0007669"/>
    <property type="project" value="InterPro"/>
</dbReference>
<gene>
    <name evidence="2" type="ORF">SPIL2461_LOCUS1306</name>
</gene>
<dbReference type="AlphaFoldDB" id="A0A812ITV4"/>
<dbReference type="OrthoDB" id="444535at2759"/>
<evidence type="ECO:0000313" key="3">
    <source>
        <dbReference type="Proteomes" id="UP000649617"/>
    </source>
</evidence>
<feature type="non-terminal residue" evidence="2">
    <location>
        <position position="1"/>
    </location>
</feature>
<feature type="compositionally biased region" description="Acidic residues" evidence="1">
    <location>
        <begin position="69"/>
        <end position="86"/>
    </location>
</feature>
<organism evidence="2 3">
    <name type="scientific">Symbiodinium pilosum</name>
    <name type="common">Dinoflagellate</name>
    <dbReference type="NCBI Taxonomy" id="2952"/>
    <lineage>
        <taxon>Eukaryota</taxon>
        <taxon>Sar</taxon>
        <taxon>Alveolata</taxon>
        <taxon>Dinophyceae</taxon>
        <taxon>Suessiales</taxon>
        <taxon>Symbiodiniaceae</taxon>
        <taxon>Symbiodinium</taxon>
    </lineage>
</organism>
<sequence>ILEELYENIEPIDDFLAIKICFLYLEVVLLQKEPETALQILNFLEKPNAFHSLLKPERKNLAEAPRPIEDEEEVEGEQMREEEEQPVEAVAAAAASATTEQPEKPEGPLPSLVFGAFLQRHGRAPDAISPIEFKFSCMTYKI</sequence>
<dbReference type="GO" id="GO:0017148">
    <property type="term" value="P:negative regulation of translation"/>
    <property type="evidence" value="ECO:0007669"/>
    <property type="project" value="TreeGrafter"/>
</dbReference>
<dbReference type="Proteomes" id="UP000649617">
    <property type="component" value="Unassembled WGS sequence"/>
</dbReference>
<feature type="non-terminal residue" evidence="2">
    <location>
        <position position="142"/>
    </location>
</feature>
<feature type="compositionally biased region" description="Low complexity" evidence="1">
    <location>
        <begin position="87"/>
        <end position="100"/>
    </location>
</feature>
<feature type="region of interest" description="Disordered" evidence="1">
    <location>
        <begin position="61"/>
        <end position="108"/>
    </location>
</feature>
<evidence type="ECO:0000256" key="1">
    <source>
        <dbReference type="SAM" id="MobiDB-lite"/>
    </source>
</evidence>
<name>A0A812ITV4_SYMPI</name>